<feature type="transmembrane region" description="Helical" evidence="1">
    <location>
        <begin position="9"/>
        <end position="27"/>
    </location>
</feature>
<reference evidence="2 3" key="1">
    <citation type="submission" date="2017-09" db="EMBL/GenBank/DDBJ databases">
        <title>Depth-based differentiation of microbial function through sediment-hosted aquifers and enrichment of novel symbionts in the deep terrestrial subsurface.</title>
        <authorList>
            <person name="Probst A.J."/>
            <person name="Ladd B."/>
            <person name="Jarett J.K."/>
            <person name="Geller-Mcgrath D.E."/>
            <person name="Sieber C.M."/>
            <person name="Emerson J.B."/>
            <person name="Anantharaman K."/>
            <person name="Thomas B.C."/>
            <person name="Malmstrom R."/>
            <person name="Stieglmeier M."/>
            <person name="Klingl A."/>
            <person name="Woyke T."/>
            <person name="Ryan C.M."/>
            <person name="Banfield J.F."/>
        </authorList>
    </citation>
    <scope>NUCLEOTIDE SEQUENCE [LARGE SCALE GENOMIC DNA]</scope>
    <source>
        <strain evidence="2">CG23_combo_of_CG06-09_8_20_14_all_38_19</strain>
    </source>
</reference>
<evidence type="ECO:0000256" key="1">
    <source>
        <dbReference type="SAM" id="Phobius"/>
    </source>
</evidence>
<sequence>MTSWPTKKLWGKILLIAIFVFSFVAGILFNSNFISSILCLIIAICLQVIKERFQANIRGDGIKKITISNKEPIHPERGDLWVDTK</sequence>
<dbReference type="EMBL" id="PCRP01000055">
    <property type="protein sequence ID" value="PIP23441.1"/>
    <property type="molecule type" value="Genomic_DNA"/>
</dbReference>
<organism evidence="2 3">
    <name type="scientific">Candidatus Nealsonbacteria bacterium CG23_combo_of_CG06-09_8_20_14_all_38_19</name>
    <dbReference type="NCBI Taxonomy" id="1974721"/>
    <lineage>
        <taxon>Bacteria</taxon>
        <taxon>Candidatus Nealsoniibacteriota</taxon>
    </lineage>
</organism>
<dbReference type="AlphaFoldDB" id="A0A2G9YYB7"/>
<gene>
    <name evidence="2" type="ORF">COX36_03350</name>
</gene>
<evidence type="ECO:0000313" key="3">
    <source>
        <dbReference type="Proteomes" id="UP000230273"/>
    </source>
</evidence>
<comment type="caution">
    <text evidence="2">The sequence shown here is derived from an EMBL/GenBank/DDBJ whole genome shotgun (WGS) entry which is preliminary data.</text>
</comment>
<protein>
    <submittedName>
        <fullName evidence="2">Uncharacterized protein</fullName>
    </submittedName>
</protein>
<name>A0A2G9YYB7_9BACT</name>
<proteinExistence type="predicted"/>
<accession>A0A2G9YYB7</accession>
<keyword evidence="1" id="KW-0472">Membrane</keyword>
<keyword evidence="1" id="KW-1133">Transmembrane helix</keyword>
<keyword evidence="1" id="KW-0812">Transmembrane</keyword>
<evidence type="ECO:0000313" key="2">
    <source>
        <dbReference type="EMBL" id="PIP23441.1"/>
    </source>
</evidence>
<dbReference type="Proteomes" id="UP000230273">
    <property type="component" value="Unassembled WGS sequence"/>
</dbReference>